<dbReference type="InterPro" id="IPR025944">
    <property type="entry name" value="Sigma_54_int_dom_CS"/>
</dbReference>
<dbReference type="Proteomes" id="UP000238220">
    <property type="component" value="Unassembled WGS sequence"/>
</dbReference>
<name>A0A2S5TIU0_9GAMM</name>
<dbReference type="SUPFAM" id="SSF46689">
    <property type="entry name" value="Homeodomain-like"/>
    <property type="match status" value="1"/>
</dbReference>
<dbReference type="PROSITE" id="PS00676">
    <property type="entry name" value="SIGMA54_INTERACT_2"/>
    <property type="match status" value="1"/>
</dbReference>
<evidence type="ECO:0000313" key="9">
    <source>
        <dbReference type="EMBL" id="PPE74904.1"/>
    </source>
</evidence>
<dbReference type="InterPro" id="IPR002197">
    <property type="entry name" value="HTH_Fis"/>
</dbReference>
<dbReference type="OrthoDB" id="9804019at2"/>
<dbReference type="InterPro" id="IPR058031">
    <property type="entry name" value="AAA_lid_NorR"/>
</dbReference>
<dbReference type="Gene3D" id="1.10.10.60">
    <property type="entry name" value="Homeodomain-like"/>
    <property type="match status" value="1"/>
</dbReference>
<dbReference type="SMART" id="SM00448">
    <property type="entry name" value="REC"/>
    <property type="match status" value="1"/>
</dbReference>
<dbReference type="Pfam" id="PF00072">
    <property type="entry name" value="Response_reg"/>
    <property type="match status" value="1"/>
</dbReference>
<dbReference type="SMART" id="SM00382">
    <property type="entry name" value="AAA"/>
    <property type="match status" value="1"/>
</dbReference>
<dbReference type="GO" id="GO:0005524">
    <property type="term" value="F:ATP binding"/>
    <property type="evidence" value="ECO:0007669"/>
    <property type="project" value="UniProtKB-KW"/>
</dbReference>
<organism evidence="9 10">
    <name type="scientific">Solimonas fluminis</name>
    <dbReference type="NCBI Taxonomy" id="2086571"/>
    <lineage>
        <taxon>Bacteria</taxon>
        <taxon>Pseudomonadati</taxon>
        <taxon>Pseudomonadota</taxon>
        <taxon>Gammaproteobacteria</taxon>
        <taxon>Nevskiales</taxon>
        <taxon>Nevskiaceae</taxon>
        <taxon>Solimonas</taxon>
    </lineage>
</organism>
<evidence type="ECO:0000256" key="4">
    <source>
        <dbReference type="ARBA" id="ARBA00023125"/>
    </source>
</evidence>
<protein>
    <submittedName>
        <fullName evidence="9">Two-component system response regulator GlrR</fullName>
    </submittedName>
</protein>
<feature type="domain" description="Sigma-54 factor interaction" evidence="7">
    <location>
        <begin position="139"/>
        <end position="367"/>
    </location>
</feature>
<dbReference type="SUPFAM" id="SSF52172">
    <property type="entry name" value="CheY-like"/>
    <property type="match status" value="1"/>
</dbReference>
<dbReference type="Gene3D" id="3.40.50.300">
    <property type="entry name" value="P-loop containing nucleotide triphosphate hydrolases"/>
    <property type="match status" value="1"/>
</dbReference>
<evidence type="ECO:0000256" key="5">
    <source>
        <dbReference type="ARBA" id="ARBA00023163"/>
    </source>
</evidence>
<dbReference type="AlphaFoldDB" id="A0A2S5TIU0"/>
<dbReference type="InterPro" id="IPR027417">
    <property type="entry name" value="P-loop_NTPase"/>
</dbReference>
<evidence type="ECO:0000256" key="1">
    <source>
        <dbReference type="ARBA" id="ARBA00022741"/>
    </source>
</evidence>
<feature type="domain" description="Response regulatory" evidence="8">
    <location>
        <begin position="10"/>
        <end position="124"/>
    </location>
</feature>
<dbReference type="EMBL" id="PSNW01000002">
    <property type="protein sequence ID" value="PPE74904.1"/>
    <property type="molecule type" value="Genomic_DNA"/>
</dbReference>
<evidence type="ECO:0000256" key="6">
    <source>
        <dbReference type="PROSITE-ProRule" id="PRU00169"/>
    </source>
</evidence>
<dbReference type="Gene3D" id="1.10.8.60">
    <property type="match status" value="1"/>
</dbReference>
<proteinExistence type="predicted"/>
<keyword evidence="2" id="KW-0067">ATP-binding</keyword>
<dbReference type="InterPro" id="IPR001789">
    <property type="entry name" value="Sig_transdc_resp-reg_receiver"/>
</dbReference>
<keyword evidence="1" id="KW-0547">Nucleotide-binding</keyword>
<dbReference type="PROSITE" id="PS50045">
    <property type="entry name" value="SIGMA54_INTERACT_4"/>
    <property type="match status" value="1"/>
</dbReference>
<keyword evidence="5" id="KW-0804">Transcription</keyword>
<keyword evidence="3" id="KW-0805">Transcription regulation</keyword>
<keyword evidence="6" id="KW-0597">Phosphoprotein</keyword>
<keyword evidence="10" id="KW-1185">Reference proteome</keyword>
<dbReference type="PANTHER" id="PTHR32071">
    <property type="entry name" value="TRANSCRIPTIONAL REGULATORY PROTEIN"/>
    <property type="match status" value="1"/>
</dbReference>
<dbReference type="GO" id="GO:0006355">
    <property type="term" value="P:regulation of DNA-templated transcription"/>
    <property type="evidence" value="ECO:0007669"/>
    <property type="project" value="InterPro"/>
</dbReference>
<evidence type="ECO:0000256" key="2">
    <source>
        <dbReference type="ARBA" id="ARBA00022840"/>
    </source>
</evidence>
<dbReference type="InterPro" id="IPR003593">
    <property type="entry name" value="AAA+_ATPase"/>
</dbReference>
<evidence type="ECO:0000259" key="7">
    <source>
        <dbReference type="PROSITE" id="PS50045"/>
    </source>
</evidence>
<dbReference type="PROSITE" id="PS00688">
    <property type="entry name" value="SIGMA54_INTERACT_3"/>
    <property type="match status" value="1"/>
</dbReference>
<sequence length="455" mass="49575">MLNPRTAERPILLVDDDTRLLRLLALRLESEGYAVAVASSAPEALQRLGELRPQFVLADLRLPDIDGFELLSRIQGHSPGLPVAILTAHGDIPDAVRATQAGAVDFLTKPVDRERLLSCIRTHLGGGTAPGDDDWRSGVITRSPVMEALLDDAGRVARMDSAVLLTGASGSGKEVLARAIHRASRRAARPFVAINCTAVPAELLESELFGHRRGAFTGAHADQPGLFRAADGGTVFLDEIGDMPLPLQAKLLRVLQEREVRPVGETRTLPVDVRVLSATHADLEERVADGRFREDLFYRLNVVRLQLPALEQRREDIPLLVQHRLAQLAQAGAPRRLYSAEAMEALVAAPWPGNVRQLFNVVERNVALAPGRVIGAALVRASLGKRSIGLASFDEARAEFTRNYLRQMLELAGGNISRAARLAGRNRTDFYKLLSRYSVDPRPGRRQDGPPPAAG</sequence>
<gene>
    <name evidence="9" type="ORF">C3942_04300</name>
</gene>
<dbReference type="SUPFAM" id="SSF52540">
    <property type="entry name" value="P-loop containing nucleoside triphosphate hydrolases"/>
    <property type="match status" value="1"/>
</dbReference>
<keyword evidence="4" id="KW-0238">DNA-binding</keyword>
<dbReference type="FunFam" id="3.40.50.300:FF:000006">
    <property type="entry name" value="DNA-binding transcriptional regulator NtrC"/>
    <property type="match status" value="1"/>
</dbReference>
<dbReference type="GO" id="GO:0000160">
    <property type="term" value="P:phosphorelay signal transduction system"/>
    <property type="evidence" value="ECO:0007669"/>
    <property type="project" value="InterPro"/>
</dbReference>
<dbReference type="PRINTS" id="PR01590">
    <property type="entry name" value="HTHFIS"/>
</dbReference>
<dbReference type="InterPro" id="IPR009057">
    <property type="entry name" value="Homeodomain-like_sf"/>
</dbReference>
<dbReference type="PROSITE" id="PS50110">
    <property type="entry name" value="RESPONSE_REGULATORY"/>
    <property type="match status" value="1"/>
</dbReference>
<comment type="caution">
    <text evidence="9">The sequence shown here is derived from an EMBL/GenBank/DDBJ whole genome shotgun (WGS) entry which is preliminary data.</text>
</comment>
<dbReference type="InterPro" id="IPR011006">
    <property type="entry name" value="CheY-like_superfamily"/>
</dbReference>
<evidence type="ECO:0000313" key="10">
    <source>
        <dbReference type="Proteomes" id="UP000238220"/>
    </source>
</evidence>
<evidence type="ECO:0000256" key="3">
    <source>
        <dbReference type="ARBA" id="ARBA00023015"/>
    </source>
</evidence>
<dbReference type="RefSeq" id="WP_104229131.1">
    <property type="nucleotide sequence ID" value="NZ_PSNW01000002.1"/>
</dbReference>
<feature type="modified residue" description="4-aspartylphosphate" evidence="6">
    <location>
        <position position="59"/>
    </location>
</feature>
<dbReference type="GO" id="GO:0043565">
    <property type="term" value="F:sequence-specific DNA binding"/>
    <property type="evidence" value="ECO:0007669"/>
    <property type="project" value="InterPro"/>
</dbReference>
<dbReference type="InterPro" id="IPR025943">
    <property type="entry name" value="Sigma_54_int_dom_ATP-bd_2"/>
</dbReference>
<dbReference type="CDD" id="cd00009">
    <property type="entry name" value="AAA"/>
    <property type="match status" value="1"/>
</dbReference>
<dbReference type="Pfam" id="PF00158">
    <property type="entry name" value="Sigma54_activat"/>
    <property type="match status" value="1"/>
</dbReference>
<dbReference type="Gene3D" id="3.40.50.2300">
    <property type="match status" value="1"/>
</dbReference>
<dbReference type="InterPro" id="IPR002078">
    <property type="entry name" value="Sigma_54_int"/>
</dbReference>
<dbReference type="Pfam" id="PF25601">
    <property type="entry name" value="AAA_lid_14"/>
    <property type="match status" value="1"/>
</dbReference>
<reference evidence="9 10" key="1">
    <citation type="submission" date="2018-02" db="EMBL/GenBank/DDBJ databases">
        <title>Genome sequencing of Solimonas sp. HR-BB.</title>
        <authorList>
            <person name="Lee Y."/>
            <person name="Jeon C.O."/>
        </authorList>
    </citation>
    <scope>NUCLEOTIDE SEQUENCE [LARGE SCALE GENOMIC DNA]</scope>
    <source>
        <strain evidence="9 10">HR-BB</strain>
    </source>
</reference>
<evidence type="ECO:0000259" key="8">
    <source>
        <dbReference type="PROSITE" id="PS50110"/>
    </source>
</evidence>
<dbReference type="PANTHER" id="PTHR32071:SF116">
    <property type="entry name" value="TRANSCRIPTIONAL REGULATORY PROTEIN GLRR"/>
    <property type="match status" value="1"/>
</dbReference>
<accession>A0A2S5TIU0</accession>